<comment type="subcellular location">
    <subcellularLocation>
        <location evidence="1">Cytoplasm</location>
    </subcellularLocation>
</comment>
<dbReference type="Proteomes" id="UP000190105">
    <property type="component" value="Unassembled WGS sequence"/>
</dbReference>
<dbReference type="STRING" id="1147123.SAMN05443428_10132"/>
<evidence type="ECO:0000256" key="2">
    <source>
        <dbReference type="ARBA" id="ARBA00022448"/>
    </source>
</evidence>
<dbReference type="OrthoDB" id="369398at2"/>
<dbReference type="RefSeq" id="WP_078695077.1">
    <property type="nucleotide sequence ID" value="NZ_FUYH01000001.1"/>
</dbReference>
<dbReference type="GO" id="GO:0005737">
    <property type="term" value="C:cytoplasm"/>
    <property type="evidence" value="ECO:0007669"/>
    <property type="project" value="UniProtKB-SubCell"/>
</dbReference>
<dbReference type="PANTHER" id="PTHR36203:SF1">
    <property type="entry name" value="ASCORBATE-SPECIFIC PTS SYSTEM EIIA COMPONENT"/>
    <property type="match status" value="1"/>
</dbReference>
<evidence type="ECO:0000256" key="7">
    <source>
        <dbReference type="ARBA" id="ARBA00022777"/>
    </source>
</evidence>
<dbReference type="SUPFAM" id="SSF55804">
    <property type="entry name" value="Phoshotransferase/anion transport protein"/>
    <property type="match status" value="1"/>
</dbReference>
<evidence type="ECO:0000256" key="10">
    <source>
        <dbReference type="ARBA" id="ARBA00042072"/>
    </source>
</evidence>
<proteinExistence type="predicted"/>
<evidence type="ECO:0000256" key="4">
    <source>
        <dbReference type="ARBA" id="ARBA00022553"/>
    </source>
</evidence>
<dbReference type="Gene3D" id="3.40.930.10">
    <property type="entry name" value="Mannitol-specific EII, Chain A"/>
    <property type="match status" value="1"/>
</dbReference>
<gene>
    <name evidence="12" type="ORF">SAMN05443428_10132</name>
</gene>
<evidence type="ECO:0000313" key="12">
    <source>
        <dbReference type="EMBL" id="SKA75503.1"/>
    </source>
</evidence>
<evidence type="ECO:0000256" key="6">
    <source>
        <dbReference type="ARBA" id="ARBA00022683"/>
    </source>
</evidence>
<feature type="domain" description="PTS EIIA type-2" evidence="11">
    <location>
        <begin position="4"/>
        <end position="144"/>
    </location>
</feature>
<evidence type="ECO:0000313" key="13">
    <source>
        <dbReference type="Proteomes" id="UP000190105"/>
    </source>
</evidence>
<keyword evidence="5" id="KW-0808">Transferase</keyword>
<dbReference type="PANTHER" id="PTHR36203">
    <property type="entry name" value="ASCORBATE-SPECIFIC PTS SYSTEM EIIA COMPONENT"/>
    <property type="match status" value="1"/>
</dbReference>
<dbReference type="InterPro" id="IPR016152">
    <property type="entry name" value="PTrfase/Anion_transptr"/>
</dbReference>
<keyword evidence="2" id="KW-0813">Transport</keyword>
<keyword evidence="7" id="KW-0418">Kinase</keyword>
<evidence type="ECO:0000256" key="1">
    <source>
        <dbReference type="ARBA" id="ARBA00004496"/>
    </source>
</evidence>
<evidence type="ECO:0000256" key="3">
    <source>
        <dbReference type="ARBA" id="ARBA00022490"/>
    </source>
</evidence>
<dbReference type="AlphaFoldDB" id="A0A1T4WDY3"/>
<dbReference type="GO" id="GO:0016301">
    <property type="term" value="F:kinase activity"/>
    <property type="evidence" value="ECO:0007669"/>
    <property type="project" value="UniProtKB-KW"/>
</dbReference>
<protein>
    <recommendedName>
        <fullName evidence="9">Ascorbate-specific PTS system EIIA component</fullName>
    </recommendedName>
    <alternativeName>
        <fullName evidence="10">Ascorbate-specific phosphotransferase enzyme IIA component</fullName>
    </alternativeName>
</protein>
<dbReference type="CDD" id="cd00211">
    <property type="entry name" value="PTS_IIA_fru"/>
    <property type="match status" value="1"/>
</dbReference>
<dbReference type="InterPro" id="IPR002178">
    <property type="entry name" value="PTS_EIIA_type-2_dom"/>
</dbReference>
<dbReference type="Pfam" id="PF00359">
    <property type="entry name" value="PTS_EIIA_2"/>
    <property type="match status" value="1"/>
</dbReference>
<evidence type="ECO:0000259" key="11">
    <source>
        <dbReference type="PROSITE" id="PS51094"/>
    </source>
</evidence>
<sequence length="144" mass="16285">MFKELLEKKRYSFHDGFESWEEAIAAACKPLIEDGAVLEDYVDLIIKNVKEYGPYIVIAPDICIPHAQEGRGVNETAVCLMKTKKPVHFSDSPEHDARLFFVLASTDNSIHLQNLSELVEYLSDESMVKKLLEAESVEDIKALI</sequence>
<keyword evidence="3" id="KW-0963">Cytoplasm</keyword>
<comment type="function">
    <text evidence="8">The phosphoenolpyruvate-dependent sugar phosphotransferase system (sugar PTS), a major carbohydrate active transport system, catalyzes the phosphorylation of incoming sugar substrates concomitantly with their translocation across the cell membrane. The enzyme II UlaABC PTS system is involved in ascorbate transport.</text>
</comment>
<dbReference type="InterPro" id="IPR051351">
    <property type="entry name" value="Ascorbate-PTS_EIIA_comp"/>
</dbReference>
<organism evidence="12 13">
    <name type="scientific">Caloramator quimbayensis</name>
    <dbReference type="NCBI Taxonomy" id="1147123"/>
    <lineage>
        <taxon>Bacteria</taxon>
        <taxon>Bacillati</taxon>
        <taxon>Bacillota</taxon>
        <taxon>Clostridia</taxon>
        <taxon>Eubacteriales</taxon>
        <taxon>Clostridiaceae</taxon>
        <taxon>Caloramator</taxon>
    </lineage>
</organism>
<evidence type="ECO:0000256" key="8">
    <source>
        <dbReference type="ARBA" id="ARBA00037387"/>
    </source>
</evidence>
<evidence type="ECO:0000256" key="9">
    <source>
        <dbReference type="ARBA" id="ARBA00041175"/>
    </source>
</evidence>
<keyword evidence="4" id="KW-0597">Phosphoprotein</keyword>
<evidence type="ECO:0000256" key="5">
    <source>
        <dbReference type="ARBA" id="ARBA00022679"/>
    </source>
</evidence>
<reference evidence="13" key="1">
    <citation type="submission" date="2017-02" db="EMBL/GenBank/DDBJ databases">
        <authorList>
            <person name="Varghese N."/>
            <person name="Submissions S."/>
        </authorList>
    </citation>
    <scope>NUCLEOTIDE SEQUENCE [LARGE SCALE GENOMIC DNA]</scope>
    <source>
        <strain evidence="13">USBA 833</strain>
    </source>
</reference>
<dbReference type="GO" id="GO:0009401">
    <property type="term" value="P:phosphoenolpyruvate-dependent sugar phosphotransferase system"/>
    <property type="evidence" value="ECO:0007669"/>
    <property type="project" value="UniProtKB-KW"/>
</dbReference>
<dbReference type="EMBL" id="FUYH01000001">
    <property type="protein sequence ID" value="SKA75503.1"/>
    <property type="molecule type" value="Genomic_DNA"/>
</dbReference>
<name>A0A1T4WDY3_9CLOT</name>
<dbReference type="PROSITE" id="PS51094">
    <property type="entry name" value="PTS_EIIA_TYPE_2"/>
    <property type="match status" value="1"/>
</dbReference>
<keyword evidence="13" id="KW-1185">Reference proteome</keyword>
<keyword evidence="6" id="KW-0598">Phosphotransferase system</keyword>
<accession>A0A1T4WDY3</accession>